<dbReference type="OrthoDB" id="447290at2759"/>
<dbReference type="RefSeq" id="XP_028541774.1">
    <property type="nucleotide sequence ID" value="XM_028685973.1"/>
</dbReference>
<dbReference type="Gene3D" id="3.30.2350.20">
    <property type="entry name" value="TruD, catalytic domain"/>
    <property type="match status" value="3"/>
</dbReference>
<dbReference type="GO" id="GO:0009982">
    <property type="term" value="F:pseudouridine synthase activity"/>
    <property type="evidence" value="ECO:0007669"/>
    <property type="project" value="InterPro"/>
</dbReference>
<feature type="domain" description="TRUD" evidence="4">
    <location>
        <begin position="310"/>
        <end position="656"/>
    </location>
</feature>
<keyword evidence="2" id="KW-0413">Isomerase</keyword>
<evidence type="ECO:0000256" key="3">
    <source>
        <dbReference type="SAM" id="MobiDB-lite"/>
    </source>
</evidence>
<evidence type="ECO:0000259" key="4">
    <source>
        <dbReference type="PROSITE" id="PS50984"/>
    </source>
</evidence>
<dbReference type="AlphaFoldDB" id="A0A1Y1JCV2"/>
<gene>
    <name evidence="5" type="ORF">PGO_021550</name>
</gene>
<comment type="similarity">
    <text evidence="1">Belongs to the pseudouridine synthase TruD family.</text>
</comment>
<dbReference type="EMBL" id="BDQF01000002">
    <property type="protein sequence ID" value="GAW79185.1"/>
    <property type="molecule type" value="Genomic_DNA"/>
</dbReference>
<dbReference type="Pfam" id="PF01142">
    <property type="entry name" value="TruD"/>
    <property type="match status" value="1"/>
</dbReference>
<dbReference type="InterPro" id="IPR011760">
    <property type="entry name" value="PsdUridine_synth_TruD_insert"/>
</dbReference>
<dbReference type="GO" id="GO:0001522">
    <property type="term" value="P:pseudouridine synthesis"/>
    <property type="evidence" value="ECO:0007669"/>
    <property type="project" value="InterPro"/>
</dbReference>
<dbReference type="PANTHER" id="PTHR13326:SF21">
    <property type="entry name" value="PSEUDOURIDYLATE SYNTHASE PUS7L"/>
    <property type="match status" value="1"/>
</dbReference>
<evidence type="ECO:0000313" key="6">
    <source>
        <dbReference type="Proteomes" id="UP000195521"/>
    </source>
</evidence>
<dbReference type="InterPro" id="IPR020103">
    <property type="entry name" value="PsdUridine_synth_cat_dom_sf"/>
</dbReference>
<dbReference type="OMA" id="CQYKEPK"/>
<keyword evidence="6" id="KW-1185">Reference proteome</keyword>
<evidence type="ECO:0000256" key="2">
    <source>
        <dbReference type="ARBA" id="ARBA00023235"/>
    </source>
</evidence>
<dbReference type="GeneID" id="39745885"/>
<dbReference type="PIRSF" id="PIRSF037016">
    <property type="entry name" value="Pseudouridin_synth_euk_prd"/>
    <property type="match status" value="1"/>
</dbReference>
<dbReference type="GO" id="GO:0005634">
    <property type="term" value="C:nucleus"/>
    <property type="evidence" value="ECO:0007669"/>
    <property type="project" value="TreeGrafter"/>
</dbReference>
<dbReference type="GO" id="GO:0003723">
    <property type="term" value="F:RNA binding"/>
    <property type="evidence" value="ECO:0007669"/>
    <property type="project" value="InterPro"/>
</dbReference>
<proteinExistence type="inferred from homology"/>
<feature type="region of interest" description="Disordered" evidence="3">
    <location>
        <begin position="156"/>
        <end position="179"/>
    </location>
</feature>
<name>A0A1Y1JCV2_PLAGO</name>
<organism evidence="5 6">
    <name type="scientific">Plasmodium gonderi</name>
    <dbReference type="NCBI Taxonomy" id="77519"/>
    <lineage>
        <taxon>Eukaryota</taxon>
        <taxon>Sar</taxon>
        <taxon>Alveolata</taxon>
        <taxon>Apicomplexa</taxon>
        <taxon>Aconoidasida</taxon>
        <taxon>Haemosporida</taxon>
        <taxon>Plasmodiidae</taxon>
        <taxon>Plasmodium</taxon>
        <taxon>Plasmodium (Plasmodium)</taxon>
    </lineage>
</organism>
<reference evidence="6" key="1">
    <citation type="submission" date="2017-04" db="EMBL/GenBank/DDBJ databases">
        <title>Plasmodium gonderi genome.</title>
        <authorList>
            <person name="Arisue N."/>
            <person name="Honma H."/>
            <person name="Kawai S."/>
            <person name="Tougan T."/>
            <person name="Tanabe K."/>
            <person name="Horii T."/>
        </authorList>
    </citation>
    <scope>NUCLEOTIDE SEQUENCE [LARGE SCALE GENOMIC DNA]</scope>
    <source>
        <strain evidence="6">ATCC 30045</strain>
    </source>
</reference>
<dbReference type="SUPFAM" id="SSF55120">
    <property type="entry name" value="Pseudouridine synthase"/>
    <property type="match status" value="1"/>
</dbReference>
<sequence length="925" mass="109502">MFLDKNRTNLLSRNKKNVILSIARKCNFINNLRYFSDINLLEEDVGIRHFMSTFFGENVFDVKKNNDLACIFKYRCEDFHVYEIERNKNVLNLTYVKRKMESDSSSSSSNSRNGNCSTMCEAHICRTKPDEGEKNDEKQNDARGIGKYAYDLRSKDNESLSTQEGGESGRFYASEQLDRENNSGDEKKEWINFILYKVNKDTQEAIREISKISNIPIKDFYYSGFKDKRSVSTQIISTSVMNLVKINNIIENDLRNDKKMKNIKICNVENVSKKIELGAHSGNRFVIVLRNVQNHEKYLRHKLNYIKKYGFINYFGMQRFGIYKNTFNKGKALISRNYKEYIRHVLDPFIFDNKTFYGNFIKDNLTIYLKNACDIYQKNKNATIAFRYLSHKMNKLLKGSNVIPSDESYKGGNVNKYLYSYMTNSEYEAYILLRNLYMCEKNNNTERNRRNISNDNYRNNLRKTNENVEKEKLPNLFQNMFKDPTKKQSNVHFETELNRKEFEEEKYFYKNEKTCVKGVCMETRRFHMHSYSAKIFNMLTSYRLENFGVTLRKGDYVFTKDVQSEVNELKAQHNYITILYDEYDMSHMIEKYHTQPNCLNIYNVVLPVLGSMPYRLSYLNIFKNIYRKYKGQKVRLVFLEILLYLIHTLYEDQLFQIHGDKVINGFLKHLINTKETGHINESIKIASDNILNNIIPIKETLYTIKKFDTYVNSFEYEYGMTCVFRNIVTRPSNLYFCFCQYKEPKRKFLSDLYVSNLEKNKISKKDENTKLCRDEEICTIKKMKNVPHSGNNHKEITICNKQVEESNCDKKLKKYIPCIKRDTCNNYLKEKGEENENTENFQNQTSSHNNSREKITKYEQNFNALILSFSLKSSSYATMLVRELYGKHNELLVPNLIKNCEKYDKEVEMTKREGLQVGKNTKMKN</sequence>
<dbReference type="PANTHER" id="PTHR13326">
    <property type="entry name" value="TRNA PSEUDOURIDINE SYNTHASE D"/>
    <property type="match status" value="1"/>
</dbReference>
<evidence type="ECO:0000256" key="1">
    <source>
        <dbReference type="ARBA" id="ARBA00007953"/>
    </source>
</evidence>
<protein>
    <recommendedName>
        <fullName evidence="4">TRUD domain-containing protein</fullName>
    </recommendedName>
</protein>
<dbReference type="Proteomes" id="UP000195521">
    <property type="component" value="Unassembled WGS sequence"/>
</dbReference>
<accession>A0A1Y1JCV2</accession>
<dbReference type="InterPro" id="IPR001656">
    <property type="entry name" value="PsdUridine_synth_TruD"/>
</dbReference>
<dbReference type="PROSITE" id="PS50984">
    <property type="entry name" value="TRUD"/>
    <property type="match status" value="1"/>
</dbReference>
<comment type="caution">
    <text evidence="5">The sequence shown here is derived from an EMBL/GenBank/DDBJ whole genome shotgun (WGS) entry which is preliminary data.</text>
</comment>
<dbReference type="InterPro" id="IPR042214">
    <property type="entry name" value="TruD_catalytic"/>
</dbReference>
<evidence type="ECO:0000313" key="5">
    <source>
        <dbReference type="EMBL" id="GAW79185.1"/>
    </source>
</evidence>